<name>F3CHI3_PSESG</name>
<proteinExistence type="predicted"/>
<feature type="non-terminal residue" evidence="2">
    <location>
        <position position="53"/>
    </location>
</feature>
<feature type="region of interest" description="Disordered" evidence="1">
    <location>
        <begin position="1"/>
        <end position="20"/>
    </location>
</feature>
<evidence type="ECO:0000256" key="1">
    <source>
        <dbReference type="SAM" id="MobiDB-lite"/>
    </source>
</evidence>
<comment type="caution">
    <text evidence="2">The sequence shown here is derived from an EMBL/GenBank/DDBJ whole genome shotgun (WGS) entry which is preliminary data.</text>
</comment>
<sequence>QELTLREWVESSGGGPSKRRMLTRPEKLLHAWAEQWQERKEKQTKWYTFVENP</sequence>
<dbReference type="EMBL" id="ADWY01003081">
    <property type="protein sequence ID" value="EGH18725.1"/>
    <property type="molecule type" value="Genomic_DNA"/>
</dbReference>
<evidence type="ECO:0000313" key="2">
    <source>
        <dbReference type="EMBL" id="EGH18725.1"/>
    </source>
</evidence>
<feature type="non-terminal residue" evidence="2">
    <location>
        <position position="1"/>
    </location>
</feature>
<gene>
    <name evidence="2" type="ORF">Pgy4_37781</name>
</gene>
<evidence type="ECO:0000313" key="3">
    <source>
        <dbReference type="Proteomes" id="UP000005466"/>
    </source>
</evidence>
<accession>F3CHI3</accession>
<organism evidence="2 3">
    <name type="scientific">Pseudomonas savastanoi pv. glycinea str. race 4</name>
    <dbReference type="NCBI Taxonomy" id="875330"/>
    <lineage>
        <taxon>Bacteria</taxon>
        <taxon>Pseudomonadati</taxon>
        <taxon>Pseudomonadota</taxon>
        <taxon>Gammaproteobacteria</taxon>
        <taxon>Pseudomonadales</taxon>
        <taxon>Pseudomonadaceae</taxon>
        <taxon>Pseudomonas</taxon>
    </lineage>
</organism>
<dbReference type="Proteomes" id="UP000005466">
    <property type="component" value="Unassembled WGS sequence"/>
</dbReference>
<reference evidence="2 3" key="1">
    <citation type="journal article" date="2011" name="PLoS Pathog.">
        <title>Dynamic evolution of pathogenicity revealed by sequencing and comparative genomics of 19 Pseudomonas syringae isolates.</title>
        <authorList>
            <person name="Baltrus D.A."/>
            <person name="Nishimura M.T."/>
            <person name="Romanchuk A."/>
            <person name="Chang J.H."/>
            <person name="Mukhtar M.S."/>
            <person name="Cherkis K."/>
            <person name="Roach J."/>
            <person name="Grant S.R."/>
            <person name="Jones C.D."/>
            <person name="Dangl J.L."/>
        </authorList>
    </citation>
    <scope>NUCLEOTIDE SEQUENCE [LARGE SCALE GENOMIC DNA]</scope>
    <source>
        <strain evidence="3">race 4</strain>
    </source>
</reference>
<protein>
    <submittedName>
        <fullName evidence="2">Uncharacterized protein</fullName>
    </submittedName>
</protein>
<dbReference type="AlphaFoldDB" id="F3CHI3"/>
<dbReference type="HOGENOM" id="CLU_3073494_0_0_6"/>